<dbReference type="InterPro" id="IPR032710">
    <property type="entry name" value="NTF2-like_dom_sf"/>
</dbReference>
<gene>
    <name evidence="1" type="ORF">SAMN05216238_101252</name>
</gene>
<name>A0A1I1S5S1_9BACI</name>
<dbReference type="SUPFAM" id="SSF54427">
    <property type="entry name" value="NTF2-like"/>
    <property type="match status" value="1"/>
</dbReference>
<dbReference type="OrthoDB" id="4946632at2"/>
<evidence type="ECO:0008006" key="3">
    <source>
        <dbReference type="Google" id="ProtNLM"/>
    </source>
</evidence>
<dbReference type="Proteomes" id="UP000199474">
    <property type="component" value="Unassembled WGS sequence"/>
</dbReference>
<organism evidence="1 2">
    <name type="scientific">Lentibacillus persicus</name>
    <dbReference type="NCBI Taxonomy" id="640948"/>
    <lineage>
        <taxon>Bacteria</taxon>
        <taxon>Bacillati</taxon>
        <taxon>Bacillota</taxon>
        <taxon>Bacilli</taxon>
        <taxon>Bacillales</taxon>
        <taxon>Bacillaceae</taxon>
        <taxon>Lentibacillus</taxon>
    </lineage>
</organism>
<reference evidence="2" key="1">
    <citation type="submission" date="2016-10" db="EMBL/GenBank/DDBJ databases">
        <authorList>
            <person name="Varghese N."/>
            <person name="Submissions S."/>
        </authorList>
    </citation>
    <scope>NUCLEOTIDE SEQUENCE [LARGE SCALE GENOMIC DNA]</scope>
    <source>
        <strain evidence="2">DSM 22530</strain>
    </source>
</reference>
<dbReference type="RefSeq" id="WP_090080201.1">
    <property type="nucleotide sequence ID" value="NZ_FOMR01000001.1"/>
</dbReference>
<keyword evidence="2" id="KW-1185">Reference proteome</keyword>
<proteinExistence type="predicted"/>
<evidence type="ECO:0000313" key="2">
    <source>
        <dbReference type="Proteomes" id="UP000199474"/>
    </source>
</evidence>
<evidence type="ECO:0000313" key="1">
    <source>
        <dbReference type="EMBL" id="SFD41859.1"/>
    </source>
</evidence>
<dbReference type="AlphaFoldDB" id="A0A1I1S5S1"/>
<sequence>MDGMNDQLEEFTKVHDEFITEWNEVMRSGDTSSIERMTDGYYVAFFKGINDKPIIFNRQEAITGMKQSVKQLLGATKKFENRIIRLKDEANAVVFYEQLIMKNAELLARLFTIENWQLSNGKWMIVRETEESIN</sequence>
<accession>A0A1I1S5S1</accession>
<protein>
    <recommendedName>
        <fullName evidence="3">DUF4440 domain-containing protein</fullName>
    </recommendedName>
</protein>
<dbReference type="EMBL" id="FOMR01000001">
    <property type="protein sequence ID" value="SFD41859.1"/>
    <property type="molecule type" value="Genomic_DNA"/>
</dbReference>